<evidence type="ECO:0008006" key="3">
    <source>
        <dbReference type="Google" id="ProtNLM"/>
    </source>
</evidence>
<keyword evidence="2" id="KW-1185">Reference proteome</keyword>
<dbReference type="EMBL" id="CP055900">
    <property type="protein sequence ID" value="QKX58649.1"/>
    <property type="molecule type" value="Genomic_DNA"/>
</dbReference>
<dbReference type="Proteomes" id="UP000509510">
    <property type="component" value="Chromosome III"/>
</dbReference>
<reference evidence="2" key="1">
    <citation type="submission" date="2020-06" db="EMBL/GenBank/DDBJ databases">
        <title>A chromosome-scale genome assembly of Talaromyces rugulosus W13939.</title>
        <authorList>
            <person name="Wang B."/>
            <person name="Guo L."/>
            <person name="Ye K."/>
            <person name="Wang L."/>
        </authorList>
    </citation>
    <scope>NUCLEOTIDE SEQUENCE [LARGE SCALE GENOMIC DNA]</scope>
    <source>
        <strain evidence="2">W13939</strain>
    </source>
</reference>
<organism evidence="1 2">
    <name type="scientific">Talaromyces rugulosus</name>
    <name type="common">Penicillium rugulosum</name>
    <dbReference type="NCBI Taxonomy" id="121627"/>
    <lineage>
        <taxon>Eukaryota</taxon>
        <taxon>Fungi</taxon>
        <taxon>Dikarya</taxon>
        <taxon>Ascomycota</taxon>
        <taxon>Pezizomycotina</taxon>
        <taxon>Eurotiomycetes</taxon>
        <taxon>Eurotiomycetidae</taxon>
        <taxon>Eurotiales</taxon>
        <taxon>Trichocomaceae</taxon>
        <taxon>Talaromyces</taxon>
        <taxon>Talaromyces sect. Islandici</taxon>
    </lineage>
</organism>
<proteinExistence type="predicted"/>
<evidence type="ECO:0000313" key="2">
    <source>
        <dbReference type="Proteomes" id="UP000509510"/>
    </source>
</evidence>
<gene>
    <name evidence="1" type="ORF">TRUGW13939_05776</name>
</gene>
<dbReference type="OrthoDB" id="2548233at2759"/>
<dbReference type="PANTHER" id="PTHR42034">
    <property type="entry name" value="CHROMOSOME 7, WHOLE GENOME SHOTGUN SEQUENCE-RELATED"/>
    <property type="match status" value="1"/>
</dbReference>
<dbReference type="Gene3D" id="3.30.559.10">
    <property type="entry name" value="Chloramphenicol acetyltransferase-like domain"/>
    <property type="match status" value="1"/>
</dbReference>
<accession>A0A7H8QX57</accession>
<dbReference type="KEGG" id="trg:TRUGW13939_05776"/>
<sequence length="450" mass="49870">MPWSPVNDKKYERAVGENETFIKILGDASHPLNREHWSINAVAAITPLGSFAQEDLCLVLRDAWKALRFHHPTIAAYIVDERYVYDVPDGVALEKWASETFQVIEDKTADEVIASTATLCPYATVTYLPQTGEVLLHTQHWRTDGVGVFILLDEFLALVAQSPVDVSSLPWGEETARLAPSIEEAAGISLNPSEEDKRIGQQCVASFGHAVGAVGTVSRAPLETQPGGTRSARLFFTEEETKTVIQACKSQNISVTSAVHASVAAANYALAGPEDQKKHYTSTIRYSFRRFLPKPYSGREYASTIFTTGWMFPVSADSSWTERARAYHDEYHKGLSPDFISAHREYAIGLCNLLRSLPVGAPSPTDVDISSLGVLENFVARERGTAERGIRIGQLSLGLDMVNRQCGCYVWTFRDQLCLNLVYNEAFYDKASMDSFIEIVKDSLLRELTS</sequence>
<dbReference type="SUPFAM" id="SSF52777">
    <property type="entry name" value="CoA-dependent acyltransferases"/>
    <property type="match status" value="1"/>
</dbReference>
<dbReference type="InterPro" id="IPR023213">
    <property type="entry name" value="CAT-like_dom_sf"/>
</dbReference>
<name>A0A7H8QX57_TALRU</name>
<dbReference type="PANTHER" id="PTHR42034:SF1">
    <property type="entry name" value="CONDENSATION DOMAIN-CONTAINING PROTEIN"/>
    <property type="match status" value="1"/>
</dbReference>
<protein>
    <recommendedName>
        <fullName evidence="3">Condensation domain-containing protein</fullName>
    </recommendedName>
</protein>
<dbReference type="RefSeq" id="XP_035344827.1">
    <property type="nucleotide sequence ID" value="XM_035488934.1"/>
</dbReference>
<dbReference type="AlphaFoldDB" id="A0A7H8QX57"/>
<dbReference type="GeneID" id="55993273"/>
<dbReference type="Gene3D" id="3.30.559.30">
    <property type="entry name" value="Nonribosomal peptide synthetase, condensation domain"/>
    <property type="match status" value="1"/>
</dbReference>
<evidence type="ECO:0000313" key="1">
    <source>
        <dbReference type="EMBL" id="QKX58649.1"/>
    </source>
</evidence>